<keyword evidence="1" id="KW-0547">Nucleotide-binding</keyword>
<dbReference type="RefSeq" id="WP_068439559.1">
    <property type="nucleotide sequence ID" value="NZ_FTOH01000018.1"/>
</dbReference>
<keyword evidence="4" id="KW-1185">Reference proteome</keyword>
<evidence type="ECO:0008006" key="5">
    <source>
        <dbReference type="Google" id="ProtNLM"/>
    </source>
</evidence>
<dbReference type="OrthoDB" id="9795565at2"/>
<dbReference type="InterPro" id="IPR027417">
    <property type="entry name" value="P-loop_NTPase"/>
</dbReference>
<proteinExistence type="predicted"/>
<protein>
    <recommendedName>
        <fullName evidence="5">Wobble nucleotide-excising tRNase</fullName>
    </recommendedName>
</protein>
<dbReference type="Proteomes" id="UP000185639">
    <property type="component" value="Unassembled WGS sequence"/>
</dbReference>
<dbReference type="EMBL" id="FTOH01000018">
    <property type="protein sequence ID" value="SIT20088.1"/>
    <property type="molecule type" value="Genomic_DNA"/>
</dbReference>
<reference evidence="4" key="1">
    <citation type="submission" date="2017-01" db="EMBL/GenBank/DDBJ databases">
        <authorList>
            <person name="Varghese N."/>
            <person name="Submissions S."/>
        </authorList>
    </citation>
    <scope>NUCLEOTIDE SEQUENCE [LARGE SCALE GENOMIC DNA]</scope>
    <source>
        <strain evidence="4">DSM 24913</strain>
    </source>
</reference>
<dbReference type="AlphaFoldDB" id="A0A1N7QB20"/>
<name>A0A1N7QB20_9GAMM</name>
<keyword evidence="2" id="KW-0067">ATP-binding</keyword>
<evidence type="ECO:0000313" key="3">
    <source>
        <dbReference type="EMBL" id="SIT20088.1"/>
    </source>
</evidence>
<dbReference type="InterPro" id="IPR017871">
    <property type="entry name" value="ABC_transporter-like_CS"/>
</dbReference>
<evidence type="ECO:0000256" key="1">
    <source>
        <dbReference type="ARBA" id="ARBA00022741"/>
    </source>
</evidence>
<dbReference type="PROSITE" id="PS00211">
    <property type="entry name" value="ABC_TRANSPORTER_1"/>
    <property type="match status" value="1"/>
</dbReference>
<dbReference type="STRING" id="484498.SAMN05421686_1182"/>
<gene>
    <name evidence="3" type="ORF">SAMN05421686_1182</name>
</gene>
<evidence type="ECO:0000313" key="4">
    <source>
        <dbReference type="Proteomes" id="UP000185639"/>
    </source>
</evidence>
<dbReference type="GO" id="GO:0016887">
    <property type="term" value="F:ATP hydrolysis activity"/>
    <property type="evidence" value="ECO:0007669"/>
    <property type="project" value="InterPro"/>
</dbReference>
<evidence type="ECO:0000256" key="2">
    <source>
        <dbReference type="ARBA" id="ARBA00022840"/>
    </source>
</evidence>
<dbReference type="GO" id="GO:0005524">
    <property type="term" value="F:ATP binding"/>
    <property type="evidence" value="ECO:0007669"/>
    <property type="project" value="UniProtKB-KW"/>
</dbReference>
<organism evidence="3 4">
    <name type="scientific">Thalassolituus maritimus</name>
    <dbReference type="NCBI Taxonomy" id="484498"/>
    <lineage>
        <taxon>Bacteria</taxon>
        <taxon>Pseudomonadati</taxon>
        <taxon>Pseudomonadota</taxon>
        <taxon>Gammaproteobacteria</taxon>
        <taxon>Oceanospirillales</taxon>
        <taxon>Oceanospirillaceae</taxon>
        <taxon>Thalassolituus</taxon>
    </lineage>
</organism>
<sequence length="702" mass="80014">MEIEISHCNNIDNGVIKIEEGVLNIKYAINGTGKSTISKSIQKSVSSKLNGTNDLTELKPFKAFNDDSIIPTVTGCEAVNSIKVFDESYINEFAFQPDELLKGSFDILIRDEQYDSVMAEIEELVSEIKSQFQEDYEIEELIADFDELSSSFGKPTKKGVHGSSAIAKALKGGNKVVNIPEGLEIYQDFIQGQDNVKWVKWQLDGGQFIEETDNCPYCVSDVKDVKETIRRVGEVYDPKSIQNLNKLVQIFQRLDKYFSDQTKEIISDFVSSVDGYTEEQTGYLLEVKGQIDRLNNMFKHLKNIGFFTFKDVDKVIDELRGYKIDQNLYAHLQSDETLSKIEKVNDSIELLIEKAGQLQGRIAIQKRHIEEVVQENKKAINSFLRNAGYRYTVDLIEDESGKHKLKLIHVDLESEEVAGVRNVLSYGERNAFALVLFMFDAIKNVPDLIVLDDPISSFDKNKKYAIVEMLFRKEKSFRGKTVLLLSHDFEPIVDMLYHHTDRFEKPVASFLQNDGGQLTEIGIEKDDIMTFVDVNSSNITGHANLVAKLVYIRRTYEILNSKGMAYQLVSNALHRRSVPVIFEGGSSREMTTEEIQDALSEIQQHIPEFDYQSFMQLIHDNSAMLDLYNSCGNNYEKLHIYRIISEGNAGAGHADIVLKFINQAFHIENDYIYQLNPAKYQTVPKYVIEECDQYIATLEESI</sequence>
<dbReference type="SUPFAM" id="SSF52540">
    <property type="entry name" value="P-loop containing nucleoside triphosphate hydrolases"/>
    <property type="match status" value="1"/>
</dbReference>
<accession>A0A1N7QB20</accession>
<dbReference type="Gene3D" id="3.40.50.300">
    <property type="entry name" value="P-loop containing nucleotide triphosphate hydrolases"/>
    <property type="match status" value="1"/>
</dbReference>